<keyword evidence="3" id="KW-1185">Reference proteome</keyword>
<dbReference type="InterPro" id="IPR000182">
    <property type="entry name" value="GNAT_dom"/>
</dbReference>
<sequence length="155" mass="17665">MPSFDIRRLDADDMTEAAAVHRAAFNAALPSLADLHTPAEDRVYWREHLFETCTIWGATEGRHLLGVIAVRPGWIEQLYILPGRQGEGIGSALLARARKGQVTLDLWTFQVNDRARRFYETRGFVAVEQTDGHGNEEREPDIRYRWQVQTGWSAT</sequence>
<dbReference type="SUPFAM" id="SSF55729">
    <property type="entry name" value="Acyl-CoA N-acyltransferases (Nat)"/>
    <property type="match status" value="1"/>
</dbReference>
<dbReference type="PROSITE" id="PS51186">
    <property type="entry name" value="GNAT"/>
    <property type="match status" value="1"/>
</dbReference>
<name>A0A549TG39_9HYPH</name>
<reference evidence="2 3" key="1">
    <citation type="submission" date="2019-07" db="EMBL/GenBank/DDBJ databases">
        <title>Ln-dependent methylotrophs.</title>
        <authorList>
            <person name="Tani A."/>
        </authorList>
    </citation>
    <scope>NUCLEOTIDE SEQUENCE [LARGE SCALE GENOMIC DNA]</scope>
    <source>
        <strain evidence="2 3">SM12</strain>
    </source>
</reference>
<gene>
    <name evidence="2" type="ORF">FNA46_04055</name>
</gene>
<dbReference type="GO" id="GO:0016747">
    <property type="term" value="F:acyltransferase activity, transferring groups other than amino-acyl groups"/>
    <property type="evidence" value="ECO:0007669"/>
    <property type="project" value="InterPro"/>
</dbReference>
<protein>
    <submittedName>
        <fullName evidence="2">GNAT family N-acetyltransferase</fullName>
    </submittedName>
</protein>
<comment type="caution">
    <text evidence="2">The sequence shown here is derived from an EMBL/GenBank/DDBJ whole genome shotgun (WGS) entry which is preliminary data.</text>
</comment>
<dbReference type="Gene3D" id="3.40.630.30">
    <property type="match status" value="1"/>
</dbReference>
<accession>A0A549TG39</accession>
<keyword evidence="2" id="KW-0808">Transferase</keyword>
<dbReference type="Pfam" id="PF13508">
    <property type="entry name" value="Acetyltransf_7"/>
    <property type="match status" value="1"/>
</dbReference>
<dbReference type="EMBL" id="VJMG01000009">
    <property type="protein sequence ID" value="TRL41568.1"/>
    <property type="molecule type" value="Genomic_DNA"/>
</dbReference>
<feature type="domain" description="N-acetyltransferase" evidence="1">
    <location>
        <begin position="4"/>
        <end position="149"/>
    </location>
</feature>
<dbReference type="InterPro" id="IPR016181">
    <property type="entry name" value="Acyl_CoA_acyltransferase"/>
</dbReference>
<evidence type="ECO:0000313" key="2">
    <source>
        <dbReference type="EMBL" id="TRL41568.1"/>
    </source>
</evidence>
<evidence type="ECO:0000313" key="3">
    <source>
        <dbReference type="Proteomes" id="UP000316801"/>
    </source>
</evidence>
<dbReference type="AlphaFoldDB" id="A0A549TG39"/>
<evidence type="ECO:0000259" key="1">
    <source>
        <dbReference type="PROSITE" id="PS51186"/>
    </source>
</evidence>
<proteinExistence type="predicted"/>
<organism evidence="2 3">
    <name type="scientific">Rhizobium straminoryzae</name>
    <dbReference type="NCBI Taxonomy" id="1387186"/>
    <lineage>
        <taxon>Bacteria</taxon>
        <taxon>Pseudomonadati</taxon>
        <taxon>Pseudomonadota</taxon>
        <taxon>Alphaproteobacteria</taxon>
        <taxon>Hyphomicrobiales</taxon>
        <taxon>Rhizobiaceae</taxon>
        <taxon>Rhizobium/Agrobacterium group</taxon>
        <taxon>Rhizobium</taxon>
    </lineage>
</organism>
<dbReference type="CDD" id="cd04301">
    <property type="entry name" value="NAT_SF"/>
    <property type="match status" value="1"/>
</dbReference>
<dbReference type="Proteomes" id="UP000316801">
    <property type="component" value="Unassembled WGS sequence"/>
</dbReference>
<dbReference type="RefSeq" id="WP_142881062.1">
    <property type="nucleotide sequence ID" value="NZ_VJMG01000009.1"/>
</dbReference>